<dbReference type="PROSITE" id="PS51161">
    <property type="entry name" value="ATP_CONE"/>
    <property type="match status" value="1"/>
</dbReference>
<dbReference type="RefSeq" id="WP_272137164.1">
    <property type="nucleotide sequence ID" value="NZ_JAQNDM010000002.1"/>
</dbReference>
<evidence type="ECO:0000256" key="5">
    <source>
        <dbReference type="ARBA" id="ARBA00023015"/>
    </source>
</evidence>
<dbReference type="Pfam" id="PF22811">
    <property type="entry name" value="Zn_ribbon_NrdR"/>
    <property type="match status" value="1"/>
</dbReference>
<keyword evidence="3 8" id="KW-0863">Zinc-finger</keyword>
<name>A0ABT5D5N8_9BACT</name>
<feature type="region of interest" description="Disordered" evidence="9">
    <location>
        <begin position="148"/>
        <end position="167"/>
    </location>
</feature>
<evidence type="ECO:0000256" key="9">
    <source>
        <dbReference type="SAM" id="MobiDB-lite"/>
    </source>
</evidence>
<gene>
    <name evidence="8 11" type="primary">nrdR</name>
    <name evidence="11" type="ORF">POL68_10980</name>
</gene>
<dbReference type="InterPro" id="IPR055173">
    <property type="entry name" value="NrdR-like_N"/>
</dbReference>
<dbReference type="HAMAP" id="MF_00440">
    <property type="entry name" value="NrdR"/>
    <property type="match status" value="1"/>
</dbReference>
<evidence type="ECO:0000256" key="4">
    <source>
        <dbReference type="ARBA" id="ARBA00022840"/>
    </source>
</evidence>
<comment type="caution">
    <text evidence="11">The sequence shown here is derived from an EMBL/GenBank/DDBJ whole genome shotgun (WGS) entry which is preliminary data.</text>
</comment>
<evidence type="ECO:0000256" key="8">
    <source>
        <dbReference type="HAMAP-Rule" id="MF_00440"/>
    </source>
</evidence>
<comment type="similarity">
    <text evidence="8">Belongs to the NrdR family.</text>
</comment>
<dbReference type="PANTHER" id="PTHR30455">
    <property type="entry name" value="TRANSCRIPTIONAL REPRESSOR NRDR"/>
    <property type="match status" value="1"/>
</dbReference>
<keyword evidence="8" id="KW-0479">Metal-binding</keyword>
<keyword evidence="6 8" id="KW-0238">DNA-binding</keyword>
<comment type="function">
    <text evidence="8">Negatively regulates transcription of bacterial ribonucleotide reductase nrd genes and operons by binding to NrdR-boxes.</text>
</comment>
<dbReference type="Proteomes" id="UP001221838">
    <property type="component" value="Unassembled WGS sequence"/>
</dbReference>
<protein>
    <recommendedName>
        <fullName evidence="8">Transcriptional repressor NrdR</fullName>
    </recommendedName>
</protein>
<comment type="cofactor">
    <cofactor evidence="8">
        <name>Zn(2+)</name>
        <dbReference type="ChEBI" id="CHEBI:29105"/>
    </cofactor>
    <text evidence="8">Binds 1 zinc ion.</text>
</comment>
<evidence type="ECO:0000256" key="7">
    <source>
        <dbReference type="ARBA" id="ARBA00023163"/>
    </source>
</evidence>
<keyword evidence="1 8" id="KW-0678">Repressor</keyword>
<keyword evidence="2 8" id="KW-0547">Nucleotide-binding</keyword>
<proteinExistence type="inferred from homology"/>
<evidence type="ECO:0000256" key="3">
    <source>
        <dbReference type="ARBA" id="ARBA00022771"/>
    </source>
</evidence>
<evidence type="ECO:0000313" key="11">
    <source>
        <dbReference type="EMBL" id="MDC0708987.1"/>
    </source>
</evidence>
<accession>A0ABT5D5N8</accession>
<dbReference type="InterPro" id="IPR003796">
    <property type="entry name" value="RNR_NrdR-like"/>
</dbReference>
<sequence length="167" mass="19130">MRCPFCQDAENKVIDSRESHEGTVIRRRRECLQCKRRFTTYERVEELYPLIVKKDGRREAFDREKILTGLKKACEKRSVSADQIEETVGAIERLLQGTGEKEVPSRVIGEEVMRRLQALDVVAYVRFASVYRSFRDVDEFMNELKELAGQSKAGGSKPQTGEEGPPS</sequence>
<keyword evidence="7 8" id="KW-0804">Transcription</keyword>
<reference evidence="11 12" key="1">
    <citation type="submission" date="2022-11" db="EMBL/GenBank/DDBJ databases">
        <title>Minimal conservation of predation-associated metabolite biosynthetic gene clusters underscores biosynthetic potential of Myxococcota including descriptions for ten novel species: Archangium lansinium sp. nov., Myxococcus landrumus sp. nov., Nannocystis bai.</title>
        <authorList>
            <person name="Ahearne A."/>
            <person name="Stevens C."/>
            <person name="Dowd S."/>
        </authorList>
    </citation>
    <scope>NUCLEOTIDE SEQUENCE [LARGE SCALE GENOMIC DNA]</scope>
    <source>
        <strain evidence="11 12">NCWAL01</strain>
    </source>
</reference>
<feature type="zinc finger region" evidence="8">
    <location>
        <begin position="3"/>
        <end position="34"/>
    </location>
</feature>
<keyword evidence="4 8" id="KW-0067">ATP-binding</keyword>
<keyword evidence="12" id="KW-1185">Reference proteome</keyword>
<evidence type="ECO:0000259" key="10">
    <source>
        <dbReference type="PROSITE" id="PS51161"/>
    </source>
</evidence>
<evidence type="ECO:0000256" key="6">
    <source>
        <dbReference type="ARBA" id="ARBA00023125"/>
    </source>
</evidence>
<organism evidence="11 12">
    <name type="scientific">Stigmatella ashevillensis</name>
    <dbReference type="NCBI Taxonomy" id="2995309"/>
    <lineage>
        <taxon>Bacteria</taxon>
        <taxon>Pseudomonadati</taxon>
        <taxon>Myxococcota</taxon>
        <taxon>Myxococcia</taxon>
        <taxon>Myxococcales</taxon>
        <taxon>Cystobacterineae</taxon>
        <taxon>Archangiaceae</taxon>
        <taxon>Stigmatella</taxon>
    </lineage>
</organism>
<evidence type="ECO:0000256" key="1">
    <source>
        <dbReference type="ARBA" id="ARBA00022491"/>
    </source>
</evidence>
<dbReference type="Pfam" id="PF03477">
    <property type="entry name" value="ATP-cone"/>
    <property type="match status" value="1"/>
</dbReference>
<dbReference type="EMBL" id="JAQNDM010000002">
    <property type="protein sequence ID" value="MDC0708987.1"/>
    <property type="molecule type" value="Genomic_DNA"/>
</dbReference>
<feature type="domain" description="ATP-cone" evidence="10">
    <location>
        <begin position="49"/>
        <end position="139"/>
    </location>
</feature>
<evidence type="ECO:0000313" key="12">
    <source>
        <dbReference type="Proteomes" id="UP001221838"/>
    </source>
</evidence>
<dbReference type="InterPro" id="IPR005144">
    <property type="entry name" value="ATP-cone_dom"/>
</dbReference>
<keyword evidence="5 8" id="KW-0805">Transcription regulation</keyword>
<dbReference type="PANTHER" id="PTHR30455:SF2">
    <property type="entry name" value="TRANSCRIPTIONAL REPRESSOR NRDR"/>
    <property type="match status" value="1"/>
</dbReference>
<evidence type="ECO:0000256" key="2">
    <source>
        <dbReference type="ARBA" id="ARBA00022741"/>
    </source>
</evidence>
<keyword evidence="8" id="KW-0862">Zinc</keyword>
<dbReference type="NCBIfam" id="TIGR00244">
    <property type="entry name" value="transcriptional regulator NrdR"/>
    <property type="match status" value="1"/>
</dbReference>